<dbReference type="Gene3D" id="2.40.50.100">
    <property type="match status" value="1"/>
</dbReference>
<comment type="similarity">
    <text evidence="1">Belongs to the membrane fusion protein (MFP) (TC 8.A.1) family.</text>
</comment>
<protein>
    <submittedName>
        <fullName evidence="6">Efflux RND transporter periplasmic adaptor subunit</fullName>
    </submittedName>
</protein>
<dbReference type="FunFam" id="2.40.30.170:FF:000010">
    <property type="entry name" value="Efflux RND transporter periplasmic adaptor subunit"/>
    <property type="match status" value="1"/>
</dbReference>
<feature type="domain" description="Multidrug resistance protein MdtA-like C-terminal permuted SH3" evidence="5">
    <location>
        <begin position="287"/>
        <end position="347"/>
    </location>
</feature>
<dbReference type="KEGG" id="kim:G3T16_07040"/>
<sequence>MKKFIVGPRMWVILLAALLVFGGLFAMQWYGSRMMNQSMDNQPRPTVTISATEAGTARWQPTVDTVATLASIRGAELATEIAGIVEAVHFENGATVAEGDVILDLRTAPDRAELEALEAAAELARLELQRASSLVNERNISEAELDRRAAELDQARAQAAAQRERIEQKKLRAPFAGALGIRRYNVGDYVVAGDTIVDLQALQRLYVNFTLPDRYSDRVREGMPVEVRVQALDGTLYPGVINAVAPSVDPDTRNFAVQATLDNPEQALKPGMFARLSLPLGEPQTQVIVPGTAVSYRPYGNFVYVVEDQGGQQTVSQRFVTLGANRGDMVAVLEGLEAGETVATSGLLKLGSGAPVRIDNSVTPTTEQQPTPANG</sequence>
<feature type="domain" description="CusB-like beta-barrel" evidence="4">
    <location>
        <begin position="207"/>
        <end position="278"/>
    </location>
</feature>
<accession>A0A6C0U093</accession>
<dbReference type="InterPro" id="IPR006143">
    <property type="entry name" value="RND_pump_MFP"/>
</dbReference>
<dbReference type="Gene3D" id="2.40.30.170">
    <property type="match status" value="1"/>
</dbReference>
<evidence type="ECO:0000256" key="1">
    <source>
        <dbReference type="ARBA" id="ARBA00009477"/>
    </source>
</evidence>
<gene>
    <name evidence="6" type="ORF">G3T16_07040</name>
</gene>
<evidence type="ECO:0000256" key="3">
    <source>
        <dbReference type="SAM" id="MobiDB-lite"/>
    </source>
</evidence>
<dbReference type="RefSeq" id="WP_163494433.1">
    <property type="nucleotide sequence ID" value="NZ_CP048711.1"/>
</dbReference>
<dbReference type="AlphaFoldDB" id="A0A6C0U093"/>
<dbReference type="InterPro" id="IPR058792">
    <property type="entry name" value="Beta-barrel_RND_2"/>
</dbReference>
<organism evidence="6 7">
    <name type="scientific">Kineobactrum salinum</name>
    <dbReference type="NCBI Taxonomy" id="2708301"/>
    <lineage>
        <taxon>Bacteria</taxon>
        <taxon>Pseudomonadati</taxon>
        <taxon>Pseudomonadota</taxon>
        <taxon>Gammaproteobacteria</taxon>
        <taxon>Cellvibrionales</taxon>
        <taxon>Halieaceae</taxon>
        <taxon>Kineobactrum</taxon>
    </lineage>
</organism>
<dbReference type="Pfam" id="PF25954">
    <property type="entry name" value="Beta-barrel_RND_2"/>
    <property type="match status" value="1"/>
</dbReference>
<evidence type="ECO:0000313" key="6">
    <source>
        <dbReference type="EMBL" id="QIB65193.1"/>
    </source>
</evidence>
<reference evidence="6 7" key="1">
    <citation type="submission" date="2020-02" db="EMBL/GenBank/DDBJ databases">
        <title>Genome sequencing for Kineobactrum sp. M2.</title>
        <authorList>
            <person name="Park S.-J."/>
        </authorList>
    </citation>
    <scope>NUCLEOTIDE SEQUENCE [LARGE SCALE GENOMIC DNA]</scope>
    <source>
        <strain evidence="6 7">M2</strain>
    </source>
</reference>
<dbReference type="PANTHER" id="PTHR30469:SF11">
    <property type="entry name" value="BLL4320 PROTEIN"/>
    <property type="match status" value="1"/>
</dbReference>
<dbReference type="SUPFAM" id="SSF111369">
    <property type="entry name" value="HlyD-like secretion proteins"/>
    <property type="match status" value="1"/>
</dbReference>
<dbReference type="Gene3D" id="2.40.420.20">
    <property type="match status" value="1"/>
</dbReference>
<evidence type="ECO:0000256" key="2">
    <source>
        <dbReference type="SAM" id="Coils"/>
    </source>
</evidence>
<feature type="compositionally biased region" description="Polar residues" evidence="3">
    <location>
        <begin position="360"/>
        <end position="375"/>
    </location>
</feature>
<dbReference type="Gene3D" id="1.10.287.470">
    <property type="entry name" value="Helix hairpin bin"/>
    <property type="match status" value="1"/>
</dbReference>
<dbReference type="EMBL" id="CP048711">
    <property type="protein sequence ID" value="QIB65193.1"/>
    <property type="molecule type" value="Genomic_DNA"/>
</dbReference>
<keyword evidence="7" id="KW-1185">Reference proteome</keyword>
<dbReference type="PANTHER" id="PTHR30469">
    <property type="entry name" value="MULTIDRUG RESISTANCE PROTEIN MDTA"/>
    <property type="match status" value="1"/>
</dbReference>
<evidence type="ECO:0000259" key="4">
    <source>
        <dbReference type="Pfam" id="PF25954"/>
    </source>
</evidence>
<name>A0A6C0U093_9GAMM</name>
<evidence type="ECO:0000259" key="5">
    <source>
        <dbReference type="Pfam" id="PF25967"/>
    </source>
</evidence>
<feature type="region of interest" description="Disordered" evidence="3">
    <location>
        <begin position="354"/>
        <end position="375"/>
    </location>
</feature>
<evidence type="ECO:0000313" key="7">
    <source>
        <dbReference type="Proteomes" id="UP000477680"/>
    </source>
</evidence>
<dbReference type="InterPro" id="IPR058627">
    <property type="entry name" value="MdtA-like_C"/>
</dbReference>
<dbReference type="GO" id="GO:1990281">
    <property type="term" value="C:efflux pump complex"/>
    <property type="evidence" value="ECO:0007669"/>
    <property type="project" value="TreeGrafter"/>
</dbReference>
<proteinExistence type="inferred from homology"/>
<dbReference type="Proteomes" id="UP000477680">
    <property type="component" value="Chromosome"/>
</dbReference>
<keyword evidence="2" id="KW-0175">Coiled coil</keyword>
<feature type="coiled-coil region" evidence="2">
    <location>
        <begin position="114"/>
        <end position="172"/>
    </location>
</feature>
<dbReference type="Pfam" id="PF25967">
    <property type="entry name" value="RND-MFP_C"/>
    <property type="match status" value="1"/>
</dbReference>
<dbReference type="NCBIfam" id="TIGR01730">
    <property type="entry name" value="RND_mfp"/>
    <property type="match status" value="1"/>
</dbReference>
<dbReference type="GO" id="GO:0015562">
    <property type="term" value="F:efflux transmembrane transporter activity"/>
    <property type="evidence" value="ECO:0007669"/>
    <property type="project" value="TreeGrafter"/>
</dbReference>